<dbReference type="AlphaFoldDB" id="A0A1R4KQ56"/>
<accession>A0A1R4KQ56</accession>
<evidence type="ECO:0000256" key="2">
    <source>
        <dbReference type="ARBA" id="ARBA00022679"/>
    </source>
</evidence>
<dbReference type="EC" id="2.7.1.144" evidence="7"/>
<dbReference type="GO" id="GO:0016052">
    <property type="term" value="P:carbohydrate catabolic process"/>
    <property type="evidence" value="ECO:0007669"/>
    <property type="project" value="UniProtKB-ARBA"/>
</dbReference>
<keyword evidence="2 7" id="KW-0808">Transferase</keyword>
<dbReference type="GO" id="GO:2001059">
    <property type="term" value="P:D-tagatose 6-phosphate catabolic process"/>
    <property type="evidence" value="ECO:0007669"/>
    <property type="project" value="UniProtKB-UniPathway"/>
</dbReference>
<dbReference type="PRINTS" id="PR00990">
    <property type="entry name" value="RIBOKINASE"/>
</dbReference>
<dbReference type="PIRSF" id="PIRSF000535">
    <property type="entry name" value="1PFK/6PFK/LacC"/>
    <property type="match status" value="1"/>
</dbReference>
<evidence type="ECO:0000259" key="9">
    <source>
        <dbReference type="Pfam" id="PF00294"/>
    </source>
</evidence>
<dbReference type="UniPathway" id="UPA00704">
    <property type="reaction ID" value="UER00715"/>
</dbReference>
<organism evidence="10 11">
    <name type="scientific">Marinilactibacillus psychrotolerans 42ea</name>
    <dbReference type="NCBI Taxonomy" id="1255609"/>
    <lineage>
        <taxon>Bacteria</taxon>
        <taxon>Bacillati</taxon>
        <taxon>Bacillota</taxon>
        <taxon>Bacilli</taxon>
        <taxon>Lactobacillales</taxon>
        <taxon>Carnobacteriaceae</taxon>
        <taxon>Marinilactibacillus</taxon>
    </lineage>
</organism>
<evidence type="ECO:0000313" key="11">
    <source>
        <dbReference type="Proteomes" id="UP000195611"/>
    </source>
</evidence>
<dbReference type="Proteomes" id="UP000195611">
    <property type="component" value="Unassembled WGS sequence"/>
</dbReference>
<dbReference type="Gene3D" id="3.40.1190.20">
    <property type="match status" value="1"/>
</dbReference>
<dbReference type="GO" id="GO:0005988">
    <property type="term" value="P:lactose metabolic process"/>
    <property type="evidence" value="ECO:0007669"/>
    <property type="project" value="UniProtKB-KW"/>
</dbReference>
<dbReference type="PANTHER" id="PTHR46566">
    <property type="entry name" value="1-PHOSPHOFRUCTOKINASE-RELATED"/>
    <property type="match status" value="1"/>
</dbReference>
<evidence type="ECO:0000256" key="7">
    <source>
        <dbReference type="PIRNR" id="PIRNR000535"/>
    </source>
</evidence>
<evidence type="ECO:0000256" key="8">
    <source>
        <dbReference type="RuleBase" id="RU003704"/>
    </source>
</evidence>
<comment type="similarity">
    <text evidence="1">Belongs to the carbohydrate kinase pfkB family.</text>
</comment>
<dbReference type="PROSITE" id="PS00583">
    <property type="entry name" value="PFKB_KINASES_1"/>
    <property type="match status" value="1"/>
</dbReference>
<dbReference type="FunFam" id="3.40.1190.20:FF:000001">
    <property type="entry name" value="Phosphofructokinase"/>
    <property type="match status" value="1"/>
</dbReference>
<dbReference type="InterPro" id="IPR002139">
    <property type="entry name" value="Ribo/fructo_kinase"/>
</dbReference>
<dbReference type="SUPFAM" id="SSF53613">
    <property type="entry name" value="Ribokinase-like"/>
    <property type="match status" value="1"/>
</dbReference>
<evidence type="ECO:0000256" key="4">
    <source>
        <dbReference type="ARBA" id="ARBA00022741"/>
    </source>
</evidence>
<dbReference type="PROSITE" id="PS00584">
    <property type="entry name" value="PFKB_KINASES_2"/>
    <property type="match status" value="1"/>
</dbReference>
<keyword evidence="3 7" id="KW-0423">Lactose metabolism</keyword>
<dbReference type="NCBIfam" id="TIGR03168">
    <property type="entry name" value="1-PFK"/>
    <property type="match status" value="1"/>
</dbReference>
<dbReference type="GO" id="GO:0005524">
    <property type="term" value="F:ATP binding"/>
    <property type="evidence" value="ECO:0007669"/>
    <property type="project" value="UniProtKB-KW"/>
</dbReference>
<keyword evidence="6 7" id="KW-0067">ATP-binding</keyword>
<dbReference type="EMBL" id="FUKW01000174">
    <property type="protein sequence ID" value="SJN46257.1"/>
    <property type="molecule type" value="Genomic_DNA"/>
</dbReference>
<dbReference type="GO" id="GO:0005829">
    <property type="term" value="C:cytosol"/>
    <property type="evidence" value="ECO:0007669"/>
    <property type="project" value="TreeGrafter"/>
</dbReference>
<keyword evidence="4 7" id="KW-0547">Nucleotide-binding</keyword>
<feature type="domain" description="Carbohydrate kinase PfkB" evidence="9">
    <location>
        <begin position="8"/>
        <end position="275"/>
    </location>
</feature>
<dbReference type="InterPro" id="IPR011611">
    <property type="entry name" value="PfkB_dom"/>
</dbReference>
<keyword evidence="5 8" id="KW-0418">Kinase</keyword>
<evidence type="ECO:0000313" key="10">
    <source>
        <dbReference type="EMBL" id="SJN46257.1"/>
    </source>
</evidence>
<evidence type="ECO:0000256" key="5">
    <source>
        <dbReference type="ARBA" id="ARBA00022777"/>
    </source>
</evidence>
<dbReference type="CDD" id="cd01164">
    <property type="entry name" value="FruK_PfkB_like"/>
    <property type="match status" value="1"/>
</dbReference>
<name>A0A1R4KQ56_9LACT</name>
<dbReference type="Pfam" id="PF00294">
    <property type="entry name" value="PfkB"/>
    <property type="match status" value="1"/>
</dbReference>
<comment type="pathway">
    <text evidence="7">Carbohydrate metabolism; D-tagatose 6-phosphate degradation; D-glyceraldehyde 3-phosphate and glycerone phosphate from D-tagatose 6-phosphate: step 1/2.</text>
</comment>
<dbReference type="GO" id="GO:0008443">
    <property type="term" value="F:phosphofructokinase activity"/>
    <property type="evidence" value="ECO:0007669"/>
    <property type="project" value="UniProtKB-ARBA"/>
</dbReference>
<protein>
    <recommendedName>
        <fullName evidence="7">Tagatose-6-phosphate kinase</fullName>
        <ecNumber evidence="7">2.7.1.144</ecNumber>
    </recommendedName>
</protein>
<comment type="catalytic activity">
    <reaction evidence="7">
        <text>D-tagatofuranose 6-phosphate + ATP = D-tagatofuranose 1,6-bisphosphate + ADP + H(+)</text>
        <dbReference type="Rhea" id="RHEA:12420"/>
        <dbReference type="ChEBI" id="CHEBI:15378"/>
        <dbReference type="ChEBI" id="CHEBI:30616"/>
        <dbReference type="ChEBI" id="CHEBI:58694"/>
        <dbReference type="ChEBI" id="CHEBI:58695"/>
        <dbReference type="ChEBI" id="CHEBI:456216"/>
        <dbReference type="EC" id="2.7.1.144"/>
    </reaction>
</comment>
<comment type="similarity">
    <text evidence="7">Belongs to the carbohydrate kinase PfkB family. LacC subfamily.</text>
</comment>
<evidence type="ECO:0000256" key="3">
    <source>
        <dbReference type="ARBA" id="ARBA00022736"/>
    </source>
</evidence>
<dbReference type="InterPro" id="IPR017583">
    <property type="entry name" value="Tagatose/fructose_Pkinase"/>
</dbReference>
<evidence type="ECO:0000256" key="6">
    <source>
        <dbReference type="ARBA" id="ARBA00022840"/>
    </source>
</evidence>
<dbReference type="GO" id="GO:0009024">
    <property type="term" value="F:tagatose-6-phosphate kinase activity"/>
    <property type="evidence" value="ECO:0007669"/>
    <property type="project" value="UniProtKB-EC"/>
</dbReference>
<sequence>MEQLNIDTVNRLSKVSKTAGGKGLNVSRVLAQLGAPITATGVIGGHYGNYLTEQLDKDDIHHNFSKIAGETRSCIAILHEGQQTEILESGPQVSKEEQANYIANFEKILSDANYVTISGSLPKGIHHDFYSVLTEKATLANARVLLDTSGATLKRSIESDYKPFLIKPNETEIADLIGKKIKSEPTLVEALEDEKFDGIEWIVVTLGADGALVKNKNNYYRVEIPTIDVKKPVGSGDSTIAGLAYALYKNETPEVVIKTGMVTGMLNTQEEKTGYINVDNFEALFEQVKIIKIK</sequence>
<reference evidence="10 11" key="1">
    <citation type="submission" date="2017-02" db="EMBL/GenBank/DDBJ databases">
        <authorList>
            <person name="Peterson S.W."/>
        </authorList>
    </citation>
    <scope>NUCLEOTIDE SEQUENCE [LARGE SCALE GENOMIC DNA]</scope>
    <source>
        <strain evidence="10 11">42ea</strain>
    </source>
</reference>
<evidence type="ECO:0000256" key="1">
    <source>
        <dbReference type="ARBA" id="ARBA00005380"/>
    </source>
</evidence>
<proteinExistence type="inferred from homology"/>
<gene>
    <name evidence="10" type="ORF">FM115_11690</name>
</gene>
<dbReference type="InterPro" id="IPR029056">
    <property type="entry name" value="Ribokinase-like"/>
</dbReference>
<dbReference type="PANTHER" id="PTHR46566:SF5">
    <property type="entry name" value="1-PHOSPHOFRUCTOKINASE"/>
    <property type="match status" value="1"/>
</dbReference>
<dbReference type="GO" id="GO:0044281">
    <property type="term" value="P:small molecule metabolic process"/>
    <property type="evidence" value="ECO:0007669"/>
    <property type="project" value="UniProtKB-ARBA"/>
</dbReference>
<dbReference type="InterPro" id="IPR002173">
    <property type="entry name" value="Carboh/pur_kinase_PfkB_CS"/>
</dbReference>